<dbReference type="EMBL" id="DF196819">
    <property type="protein sequence ID" value="GAD30713.1"/>
    <property type="molecule type" value="Genomic_DNA"/>
</dbReference>
<evidence type="ECO:0000313" key="9">
    <source>
        <dbReference type="EMBL" id="GAD30713.1"/>
    </source>
</evidence>
<dbReference type="Proteomes" id="UP000030675">
    <property type="component" value="Unassembled WGS sequence"/>
</dbReference>
<feature type="transmembrane region" description="Helical" evidence="7">
    <location>
        <begin position="29"/>
        <end position="51"/>
    </location>
</feature>
<evidence type="ECO:0000256" key="5">
    <source>
        <dbReference type="ARBA" id="ARBA00022989"/>
    </source>
</evidence>
<accession>A0A0U1P876</accession>
<gene>
    <name evidence="9" type="ORF">PLEI_2369</name>
</gene>
<reference evidence="10" key="1">
    <citation type="submission" date="2012-12" db="EMBL/GenBank/DDBJ databases">
        <title>Genome Sequence of Photobacterium leiognathi lrivu.4.1.</title>
        <authorList>
            <person name="Urbanczyk H."/>
            <person name="Ogura Y."/>
            <person name="Hayashi T."/>
            <person name="Dunlap P.V."/>
        </authorList>
    </citation>
    <scope>NUCLEOTIDE SEQUENCE [LARGE SCALE GENOMIC DNA]</scope>
    <source>
        <strain evidence="10">lrivu.4.1</strain>
    </source>
</reference>
<evidence type="ECO:0000256" key="1">
    <source>
        <dbReference type="ARBA" id="ARBA00004651"/>
    </source>
</evidence>
<dbReference type="PANTHER" id="PTHR30506">
    <property type="entry name" value="INNER MEMBRANE PROTEIN"/>
    <property type="match status" value="1"/>
</dbReference>
<feature type="transmembrane region" description="Helical" evidence="7">
    <location>
        <begin position="118"/>
        <end position="138"/>
    </location>
</feature>
<dbReference type="Pfam" id="PF03458">
    <property type="entry name" value="Gly_transporter"/>
    <property type="match status" value="2"/>
</dbReference>
<protein>
    <recommendedName>
        <fullName evidence="8">Glycine transporter domain-containing protein</fullName>
    </recommendedName>
</protein>
<evidence type="ECO:0000313" key="10">
    <source>
        <dbReference type="Proteomes" id="UP000030675"/>
    </source>
</evidence>
<evidence type="ECO:0000256" key="2">
    <source>
        <dbReference type="ARBA" id="ARBA00008193"/>
    </source>
</evidence>
<sequence>MFIHTIEIICIIAFALSAVISESNKGKDIVSIMVIGWVTALGGGTVRDVILSTNQVFWIRDPSYFWTALISSFVGFFLAPHLRRIKAERLIVFLDAIGISMFSVLVTKDLTAQHYAPYVAITMGMITAVFGGVLRDILTNRPTMFNNTEFYASPVIIGCYLYILQTQHHINPDVATLTSIGFIIALRMYIVIKKITFPRCLLLK</sequence>
<feature type="transmembrane region" description="Helical" evidence="7">
    <location>
        <begin position="150"/>
        <end position="168"/>
    </location>
</feature>
<dbReference type="AlphaFoldDB" id="A0A0U1P876"/>
<keyword evidence="6 7" id="KW-0472">Membrane</keyword>
<keyword evidence="4 7" id="KW-0812">Transmembrane</keyword>
<organism evidence="9 10">
    <name type="scientific">Photobacterium leiognathi lrivu.4.1</name>
    <dbReference type="NCBI Taxonomy" id="1248232"/>
    <lineage>
        <taxon>Bacteria</taxon>
        <taxon>Pseudomonadati</taxon>
        <taxon>Pseudomonadota</taxon>
        <taxon>Gammaproteobacteria</taxon>
        <taxon>Vibrionales</taxon>
        <taxon>Vibrionaceae</taxon>
        <taxon>Photobacterium</taxon>
    </lineage>
</organism>
<dbReference type="PANTHER" id="PTHR30506:SF3">
    <property type="entry name" value="UPF0126 INNER MEMBRANE PROTEIN YADS-RELATED"/>
    <property type="match status" value="1"/>
</dbReference>
<dbReference type="eggNOG" id="COG2860">
    <property type="taxonomic scope" value="Bacteria"/>
</dbReference>
<comment type="similarity">
    <text evidence="2">Belongs to the UPF0126 family.</text>
</comment>
<feature type="transmembrane region" description="Helical" evidence="7">
    <location>
        <begin position="63"/>
        <end position="82"/>
    </location>
</feature>
<evidence type="ECO:0000256" key="3">
    <source>
        <dbReference type="ARBA" id="ARBA00022475"/>
    </source>
</evidence>
<comment type="subcellular location">
    <subcellularLocation>
        <location evidence="1">Cell membrane</location>
        <topology evidence="1">Multi-pass membrane protein</topology>
    </subcellularLocation>
</comment>
<proteinExistence type="inferred from homology"/>
<dbReference type="GeneID" id="99740193"/>
<evidence type="ECO:0000256" key="6">
    <source>
        <dbReference type="ARBA" id="ARBA00023136"/>
    </source>
</evidence>
<dbReference type="HOGENOM" id="CLU_064906_2_2_6"/>
<feature type="domain" description="Glycine transporter" evidence="8">
    <location>
        <begin position="93"/>
        <end position="164"/>
    </location>
</feature>
<keyword evidence="3" id="KW-1003">Cell membrane</keyword>
<dbReference type="RefSeq" id="WP_023933460.1">
    <property type="nucleotide sequence ID" value="NZ_DF196819.1"/>
</dbReference>
<name>A0A0U1P876_PHOLE</name>
<keyword evidence="5 7" id="KW-1133">Transmembrane helix</keyword>
<feature type="transmembrane region" description="Helical" evidence="7">
    <location>
        <begin position="6"/>
        <end position="22"/>
    </location>
</feature>
<feature type="domain" description="Glycine transporter" evidence="8">
    <location>
        <begin position="5"/>
        <end position="79"/>
    </location>
</feature>
<evidence type="ECO:0000256" key="7">
    <source>
        <dbReference type="SAM" id="Phobius"/>
    </source>
</evidence>
<feature type="transmembrane region" description="Helical" evidence="7">
    <location>
        <begin position="89"/>
        <end position="106"/>
    </location>
</feature>
<dbReference type="InterPro" id="IPR005115">
    <property type="entry name" value="Gly_transporter"/>
</dbReference>
<feature type="transmembrane region" description="Helical" evidence="7">
    <location>
        <begin position="174"/>
        <end position="192"/>
    </location>
</feature>
<dbReference type="GO" id="GO:0005886">
    <property type="term" value="C:plasma membrane"/>
    <property type="evidence" value="ECO:0007669"/>
    <property type="project" value="UniProtKB-SubCell"/>
</dbReference>
<evidence type="ECO:0000259" key="8">
    <source>
        <dbReference type="Pfam" id="PF03458"/>
    </source>
</evidence>
<evidence type="ECO:0000256" key="4">
    <source>
        <dbReference type="ARBA" id="ARBA00022692"/>
    </source>
</evidence>